<comment type="subunit">
    <text evidence="6">Homotetramer. Forms an RuvA(8)-RuvB(12)-Holliday junction (HJ) complex. HJ DNA is sandwiched between 2 RuvA tetramers; dsDNA enters through RuvA and exits via RuvB. An RuvB hexamer assembles on each DNA strand where it exits the tetramer. Each RuvB hexamer is contacted by two RuvA subunits (via domain III) on 2 adjacent RuvB subunits; this complex drives branch migration. In the full resolvosome a probable DNA-RuvA(4)-RuvB(12)-RuvC(2) complex forms which resolves the HJ.</text>
</comment>
<comment type="similarity">
    <text evidence="6">Belongs to the RuvA family.</text>
</comment>
<keyword evidence="4 6" id="KW-0233">DNA recombination</keyword>
<keyword evidence="3 6" id="KW-0238">DNA-binding</keyword>
<dbReference type="CDD" id="cd14332">
    <property type="entry name" value="UBA_RuvA_C"/>
    <property type="match status" value="1"/>
</dbReference>
<comment type="function">
    <text evidence="6">The RuvA-RuvB-RuvC complex processes Holliday junction (HJ) DNA during genetic recombination and DNA repair, while the RuvA-RuvB complex plays an important role in the rescue of blocked DNA replication forks via replication fork reversal (RFR). RuvA specifically binds to HJ cruciform DNA, conferring on it an open structure. The RuvB hexamer acts as an ATP-dependent pump, pulling dsDNA into and through the RuvAB complex. HJ branch migration allows RuvC to scan DNA until it finds its consensus sequence, where it cleaves and resolves the cruciform DNA.</text>
</comment>
<dbReference type="InterPro" id="IPR036267">
    <property type="entry name" value="RuvA_C_sf"/>
</dbReference>
<dbReference type="Pfam" id="PF14520">
    <property type="entry name" value="HHH_5"/>
    <property type="match status" value="1"/>
</dbReference>
<name>A0A0G1U675_9BACT</name>
<dbReference type="SUPFAM" id="SSF50249">
    <property type="entry name" value="Nucleic acid-binding proteins"/>
    <property type="match status" value="1"/>
</dbReference>
<accession>A0A0G1U675</accession>
<evidence type="ECO:0000256" key="3">
    <source>
        <dbReference type="ARBA" id="ARBA00023125"/>
    </source>
</evidence>
<keyword evidence="1 6" id="KW-0963">Cytoplasm</keyword>
<evidence type="ECO:0000256" key="6">
    <source>
        <dbReference type="HAMAP-Rule" id="MF_00031"/>
    </source>
</evidence>
<dbReference type="GO" id="GO:0005737">
    <property type="term" value="C:cytoplasm"/>
    <property type="evidence" value="ECO:0007669"/>
    <property type="project" value="UniProtKB-SubCell"/>
</dbReference>
<dbReference type="AlphaFoldDB" id="A0A0G1U675"/>
<comment type="subcellular location">
    <subcellularLocation>
        <location evidence="6">Cytoplasm</location>
    </subcellularLocation>
</comment>
<dbReference type="GO" id="GO:0009378">
    <property type="term" value="F:four-way junction helicase activity"/>
    <property type="evidence" value="ECO:0007669"/>
    <property type="project" value="InterPro"/>
</dbReference>
<dbReference type="HAMAP" id="MF_00031">
    <property type="entry name" value="DNA_HJ_migration_RuvA"/>
    <property type="match status" value="1"/>
</dbReference>
<dbReference type="GO" id="GO:0005524">
    <property type="term" value="F:ATP binding"/>
    <property type="evidence" value="ECO:0007669"/>
    <property type="project" value="InterPro"/>
</dbReference>
<gene>
    <name evidence="6" type="primary">ruvA</name>
    <name evidence="9" type="ORF">UX85_C0001G0017</name>
</gene>
<comment type="caution">
    <text evidence="9">The sequence shown here is derived from an EMBL/GenBank/DDBJ whole genome shotgun (WGS) entry which is preliminary data.</text>
</comment>
<dbReference type="GO" id="GO:0006281">
    <property type="term" value="P:DNA repair"/>
    <property type="evidence" value="ECO:0007669"/>
    <property type="project" value="UniProtKB-UniRule"/>
</dbReference>
<evidence type="ECO:0000256" key="1">
    <source>
        <dbReference type="ARBA" id="ARBA00022490"/>
    </source>
</evidence>
<keyword evidence="5 6" id="KW-0234">DNA repair</keyword>
<keyword evidence="9" id="KW-0378">Hydrolase</keyword>
<dbReference type="InterPro" id="IPR012340">
    <property type="entry name" value="NA-bd_OB-fold"/>
</dbReference>
<evidence type="ECO:0000256" key="2">
    <source>
        <dbReference type="ARBA" id="ARBA00022763"/>
    </source>
</evidence>
<proteinExistence type="inferred from homology"/>
<keyword evidence="9" id="KW-0547">Nucleotide-binding</keyword>
<dbReference type="GO" id="GO:0006310">
    <property type="term" value="P:DNA recombination"/>
    <property type="evidence" value="ECO:0007669"/>
    <property type="project" value="UniProtKB-UniRule"/>
</dbReference>
<reference evidence="9 10" key="1">
    <citation type="journal article" date="2015" name="Nature">
        <title>rRNA introns, odd ribosomes, and small enigmatic genomes across a large radiation of phyla.</title>
        <authorList>
            <person name="Brown C.T."/>
            <person name="Hug L.A."/>
            <person name="Thomas B.C."/>
            <person name="Sharon I."/>
            <person name="Castelle C.J."/>
            <person name="Singh A."/>
            <person name="Wilkins M.J."/>
            <person name="Williams K.H."/>
            <person name="Banfield J.F."/>
        </authorList>
    </citation>
    <scope>NUCLEOTIDE SEQUENCE [LARGE SCALE GENOMIC DNA]</scope>
</reference>
<dbReference type="GO" id="GO:0048476">
    <property type="term" value="C:Holliday junction resolvase complex"/>
    <property type="evidence" value="ECO:0007669"/>
    <property type="project" value="UniProtKB-UniRule"/>
</dbReference>
<evidence type="ECO:0000313" key="10">
    <source>
        <dbReference type="Proteomes" id="UP000033860"/>
    </source>
</evidence>
<organism evidence="9 10">
    <name type="scientific">Candidatus Beckwithbacteria bacterium GW2011_GWB1_47_15</name>
    <dbReference type="NCBI Taxonomy" id="1618371"/>
    <lineage>
        <taxon>Bacteria</taxon>
        <taxon>Candidatus Beckwithiibacteriota</taxon>
    </lineage>
</organism>
<dbReference type="Proteomes" id="UP000033860">
    <property type="component" value="Unassembled WGS sequence"/>
</dbReference>
<dbReference type="NCBIfam" id="TIGR00084">
    <property type="entry name" value="ruvA"/>
    <property type="match status" value="1"/>
</dbReference>
<feature type="region of interest" description="Domain III" evidence="6">
    <location>
        <begin position="143"/>
        <end position="191"/>
    </location>
</feature>
<dbReference type="EMBL" id="LCNT01000001">
    <property type="protein sequence ID" value="KKU61803.1"/>
    <property type="molecule type" value="Genomic_DNA"/>
</dbReference>
<evidence type="ECO:0000256" key="4">
    <source>
        <dbReference type="ARBA" id="ARBA00023172"/>
    </source>
</evidence>
<evidence type="ECO:0000259" key="7">
    <source>
        <dbReference type="Pfam" id="PF01330"/>
    </source>
</evidence>
<comment type="caution">
    <text evidence="6">Lacks conserved residue(s) required for the propagation of feature annotation.</text>
</comment>
<evidence type="ECO:0000256" key="5">
    <source>
        <dbReference type="ARBA" id="ARBA00023204"/>
    </source>
</evidence>
<keyword evidence="9" id="KW-0347">Helicase</keyword>
<sequence length="191" mass="20850">MIGKLTGKPETFTLDSILLSVRGVGYQVFVPQTTRNSLLKLNQASLFIYTHVREDTLDLYGFDSREALQLFKLVIAISGVGPKIAVKLMDKGVDRIQTAISQADVDFFTSVPRLGRKNAQKIIIELKPKLGDLTALDLTGESPQSQEALEALIGLGFTKREAVEALKQVASPKDSVETLVAKAIKSLGHQQ</sequence>
<dbReference type="Pfam" id="PF01330">
    <property type="entry name" value="RuvA_N"/>
    <property type="match status" value="1"/>
</dbReference>
<dbReference type="InterPro" id="IPR013849">
    <property type="entry name" value="DNA_helicase_Holl-junc_RuvA_I"/>
</dbReference>
<dbReference type="SUPFAM" id="SSF47781">
    <property type="entry name" value="RuvA domain 2-like"/>
    <property type="match status" value="1"/>
</dbReference>
<feature type="domain" description="DNA helicase Holliday junction RuvA type" evidence="7">
    <location>
        <begin position="1"/>
        <end position="61"/>
    </location>
</feature>
<dbReference type="GO" id="GO:0000400">
    <property type="term" value="F:four-way junction DNA binding"/>
    <property type="evidence" value="ECO:0007669"/>
    <property type="project" value="UniProtKB-UniRule"/>
</dbReference>
<evidence type="ECO:0000259" key="8">
    <source>
        <dbReference type="Pfam" id="PF07499"/>
    </source>
</evidence>
<dbReference type="InterPro" id="IPR010994">
    <property type="entry name" value="RuvA_2-like"/>
</dbReference>
<dbReference type="Gene3D" id="1.10.150.20">
    <property type="entry name" value="5' to 3' exonuclease, C-terminal subdomain"/>
    <property type="match status" value="1"/>
</dbReference>
<evidence type="ECO:0000313" key="9">
    <source>
        <dbReference type="EMBL" id="KKU61803.1"/>
    </source>
</evidence>
<keyword evidence="9" id="KW-0067">ATP-binding</keyword>
<comment type="domain">
    <text evidence="6">Has three domains with a flexible linker between the domains II and III and assumes an 'L' shape. Domain III is highly mobile and contacts RuvB.</text>
</comment>
<dbReference type="Pfam" id="PF07499">
    <property type="entry name" value="RuvA_C"/>
    <property type="match status" value="1"/>
</dbReference>
<protein>
    <recommendedName>
        <fullName evidence="6">Holliday junction branch migration complex subunit RuvA</fullName>
    </recommendedName>
</protein>
<dbReference type="Gene3D" id="2.40.50.140">
    <property type="entry name" value="Nucleic acid-binding proteins"/>
    <property type="match status" value="1"/>
</dbReference>
<keyword evidence="2 6" id="KW-0227">DNA damage</keyword>
<dbReference type="InterPro" id="IPR000085">
    <property type="entry name" value="RuvA"/>
</dbReference>
<dbReference type="GO" id="GO:0009379">
    <property type="term" value="C:Holliday junction helicase complex"/>
    <property type="evidence" value="ECO:0007669"/>
    <property type="project" value="InterPro"/>
</dbReference>
<feature type="domain" description="Holliday junction DNA helicase RuvA C-terminal" evidence="8">
    <location>
        <begin position="145"/>
        <end position="187"/>
    </location>
</feature>
<dbReference type="SUPFAM" id="SSF46929">
    <property type="entry name" value="DNA helicase RuvA subunit, C-terminal domain"/>
    <property type="match status" value="1"/>
</dbReference>
<dbReference type="Gene3D" id="1.10.8.10">
    <property type="entry name" value="DNA helicase RuvA subunit, C-terminal domain"/>
    <property type="match status" value="1"/>
</dbReference>
<dbReference type="InterPro" id="IPR011114">
    <property type="entry name" value="RuvA_C"/>
</dbReference>